<organism evidence="3 4">
    <name type="scientific">Streptomyces marispadix</name>
    <dbReference type="NCBI Taxonomy" id="2922868"/>
    <lineage>
        <taxon>Bacteria</taxon>
        <taxon>Bacillati</taxon>
        <taxon>Actinomycetota</taxon>
        <taxon>Actinomycetes</taxon>
        <taxon>Kitasatosporales</taxon>
        <taxon>Streptomycetaceae</taxon>
        <taxon>Streptomyces</taxon>
    </lineage>
</organism>
<comment type="caution">
    <text evidence="3">The sequence shown here is derived from an EMBL/GenBank/DDBJ whole genome shotgun (WGS) entry which is preliminary data.</text>
</comment>
<dbReference type="Pfam" id="PF09130">
    <property type="entry name" value="DUF1932"/>
    <property type="match status" value="1"/>
</dbReference>
<dbReference type="RefSeq" id="WP_241057918.1">
    <property type="nucleotide sequence ID" value="NZ_JAKWJU010000002.1"/>
</dbReference>
<dbReference type="InterPro" id="IPR036291">
    <property type="entry name" value="NAD(P)-bd_dom_sf"/>
</dbReference>
<feature type="domain" description="Phosphogluconate dehydrogenase NAD-binding putative C-terminal" evidence="2">
    <location>
        <begin position="208"/>
        <end position="264"/>
    </location>
</feature>
<dbReference type="InterPro" id="IPR015814">
    <property type="entry name" value="Pgluconate_DH_NAD-bd_C"/>
</dbReference>
<evidence type="ECO:0000313" key="4">
    <source>
        <dbReference type="Proteomes" id="UP001166784"/>
    </source>
</evidence>
<feature type="domain" description="6-phosphogluconate dehydrogenase NADP-binding" evidence="1">
    <location>
        <begin position="9"/>
        <end position="148"/>
    </location>
</feature>
<dbReference type="InterPro" id="IPR006115">
    <property type="entry name" value="6PGDH_NADP-bd"/>
</dbReference>
<evidence type="ECO:0000259" key="2">
    <source>
        <dbReference type="Pfam" id="PF09130"/>
    </source>
</evidence>
<dbReference type="PANTHER" id="PTHR43580">
    <property type="entry name" value="OXIDOREDUCTASE GLYR1-RELATED"/>
    <property type="match status" value="1"/>
</dbReference>
<evidence type="ECO:0000259" key="1">
    <source>
        <dbReference type="Pfam" id="PF03446"/>
    </source>
</evidence>
<name>A0ABS9SV52_9ACTN</name>
<dbReference type="EMBL" id="JAKWJU010000002">
    <property type="protein sequence ID" value="MCH6159936.1"/>
    <property type="molecule type" value="Genomic_DNA"/>
</dbReference>
<dbReference type="Gene3D" id="3.40.50.720">
    <property type="entry name" value="NAD(P)-binding Rossmann-like Domain"/>
    <property type="match status" value="1"/>
</dbReference>
<protein>
    <submittedName>
        <fullName evidence="3">DUF1932 domain-containing protein</fullName>
    </submittedName>
</protein>
<reference evidence="3" key="1">
    <citation type="submission" date="2022-03" db="EMBL/GenBank/DDBJ databases">
        <authorList>
            <person name="Santos J.D.N."/>
            <person name="Kallscheuer N."/>
            <person name="Jogler C."/>
            <person name="Lage O.M."/>
        </authorList>
    </citation>
    <scope>NUCLEOTIDE SEQUENCE</scope>
    <source>
        <strain evidence="3">M600PL45_2</strain>
    </source>
</reference>
<accession>A0ABS9SV52</accession>
<dbReference type="Gene3D" id="1.10.1040.10">
    <property type="entry name" value="N-(1-d-carboxylethyl)-l-norvaline Dehydrogenase, domain 2"/>
    <property type="match status" value="1"/>
</dbReference>
<dbReference type="InterPro" id="IPR013328">
    <property type="entry name" value="6PGD_dom2"/>
</dbReference>
<reference evidence="3" key="2">
    <citation type="journal article" date="2023" name="Int. J. Syst. Evol. Microbiol.">
        <title>Streptomyces marispadix sp. nov., isolated from marine beach sediment of the Northern Coast of Portugal.</title>
        <authorList>
            <person name="dos Santos J.D.N."/>
            <person name="Vitorino I.R."/>
            <person name="Kallscheuer N."/>
            <person name="Srivastava A."/>
            <person name="Krautwurst S."/>
            <person name="Marz M."/>
            <person name="Jogler C."/>
            <person name="Lobo Da Cunha A."/>
            <person name="Catita J."/>
            <person name="Goncalves H."/>
            <person name="Gonzalez I."/>
            <person name="Reyes F."/>
            <person name="Lage O.M."/>
        </authorList>
    </citation>
    <scope>NUCLEOTIDE SEQUENCE</scope>
    <source>
        <strain evidence="3">M600PL45_2</strain>
    </source>
</reference>
<dbReference type="Pfam" id="PF03446">
    <property type="entry name" value="NAD_binding_2"/>
    <property type="match status" value="1"/>
</dbReference>
<dbReference type="SUPFAM" id="SSF48179">
    <property type="entry name" value="6-phosphogluconate dehydrogenase C-terminal domain-like"/>
    <property type="match status" value="1"/>
</dbReference>
<dbReference type="InterPro" id="IPR008927">
    <property type="entry name" value="6-PGluconate_DH-like_C_sf"/>
</dbReference>
<proteinExistence type="predicted"/>
<keyword evidence="4" id="KW-1185">Reference proteome</keyword>
<gene>
    <name evidence="3" type="ORF">MMA15_05730</name>
</gene>
<dbReference type="SUPFAM" id="SSF51735">
    <property type="entry name" value="NAD(P)-binding Rossmann-fold domains"/>
    <property type="match status" value="1"/>
</dbReference>
<dbReference type="InterPro" id="IPR051265">
    <property type="entry name" value="HIBADH-related_NP60_sf"/>
</dbReference>
<dbReference type="Proteomes" id="UP001166784">
    <property type="component" value="Unassembled WGS sequence"/>
</dbReference>
<sequence length="293" mass="30517">MTTAILHPGQMGTAVAREMLRNDHADVVWLPAGRSPATRERAEQAGLRAVGDIGALAAESSVVMSICPSDAAEDVAQEVANQGFTGIYVEANAIGPERVRGIAKVLEAGGATVLDGGILGASGAKMRFYLSGPSKEVGAVRGLFDGTGVSAIPLDSEEVGTASALKLAFALWQKGARALAAVSYALADRYQVAGRLCSEAETEAEAETERTGPSPLSSPDEYLMPAAVRGWRWELEMAEIAETLTAAELSDDMAQAVGEVFGRWSPLRDRPAEDLAEALALLRTSHPGTAGPG</sequence>
<evidence type="ECO:0000313" key="3">
    <source>
        <dbReference type="EMBL" id="MCH6159936.1"/>
    </source>
</evidence>
<dbReference type="PANTHER" id="PTHR43580:SF2">
    <property type="entry name" value="CYTOKINE-LIKE NUCLEAR FACTOR N-PAC"/>
    <property type="match status" value="1"/>
</dbReference>